<evidence type="ECO:0000256" key="3">
    <source>
        <dbReference type="ARBA" id="ARBA00006739"/>
    </source>
</evidence>
<evidence type="ECO:0000256" key="7">
    <source>
        <dbReference type="ARBA" id="ARBA00039022"/>
    </source>
</evidence>
<comment type="cofactor">
    <cofactor evidence="2">
        <name>Mg(2+)</name>
        <dbReference type="ChEBI" id="CHEBI:18420"/>
    </cofactor>
</comment>
<feature type="compositionally biased region" description="Basic and acidic residues" evidence="11">
    <location>
        <begin position="275"/>
        <end position="284"/>
    </location>
</feature>
<dbReference type="KEGG" id="serw:FY030_00850"/>
<dbReference type="InterPro" id="IPR050256">
    <property type="entry name" value="Glycosyltransferase_2"/>
</dbReference>
<evidence type="ECO:0000256" key="4">
    <source>
        <dbReference type="ARBA" id="ARBA00022676"/>
    </source>
</evidence>
<dbReference type="EC" id="2.4.1.266" evidence="7"/>
<evidence type="ECO:0000256" key="1">
    <source>
        <dbReference type="ARBA" id="ARBA00001936"/>
    </source>
</evidence>
<dbReference type="InterPro" id="IPR001173">
    <property type="entry name" value="Glyco_trans_2-like"/>
</dbReference>
<proteinExistence type="inferred from homology"/>
<comment type="similarity">
    <text evidence="3">Belongs to the glycosyltransferase 2 family.</text>
</comment>
<keyword evidence="5 13" id="KW-0808">Transferase</keyword>
<dbReference type="Gene3D" id="3.90.550.10">
    <property type="entry name" value="Spore Coat Polysaccharide Biosynthesis Protein SpsA, Chain A"/>
    <property type="match status" value="1"/>
</dbReference>
<reference evidence="13 14" key="1">
    <citation type="submission" date="2019-09" db="EMBL/GenBank/DDBJ databases">
        <title>Serinicoccus pratensis sp. nov., isolated from meadow soil.</title>
        <authorList>
            <person name="Zhang W."/>
        </authorList>
    </citation>
    <scope>NUCLEOTIDE SEQUENCE [LARGE SCALE GENOMIC DNA]</scope>
    <source>
        <strain evidence="13 14">W204</strain>
    </source>
</reference>
<dbReference type="Pfam" id="PF00535">
    <property type="entry name" value="Glycos_transf_2"/>
    <property type="match status" value="1"/>
</dbReference>
<comment type="catalytic activity">
    <reaction evidence="9">
        <text>(2R)-3-phosphoglycerate + UDP-alpha-D-glucose = (2R)-2-O-(alpha-D-glucopyranosyl)-3-phospho-glycerate + UDP + H(+)</text>
        <dbReference type="Rhea" id="RHEA:31319"/>
        <dbReference type="ChEBI" id="CHEBI:15378"/>
        <dbReference type="ChEBI" id="CHEBI:58223"/>
        <dbReference type="ChEBI" id="CHEBI:58272"/>
        <dbReference type="ChEBI" id="CHEBI:58885"/>
        <dbReference type="ChEBI" id="CHEBI:62600"/>
        <dbReference type="EC" id="2.4.1.266"/>
    </reaction>
    <physiologicalReaction direction="left-to-right" evidence="9">
        <dbReference type="Rhea" id="RHEA:31320"/>
    </physiologicalReaction>
</comment>
<dbReference type="CDD" id="cd04179">
    <property type="entry name" value="DPM_DPG-synthase_like"/>
    <property type="match status" value="1"/>
</dbReference>
<comment type="catalytic activity">
    <reaction evidence="10">
        <text>an NDP-alpha-D-glucose + (2R)-3-phosphoglycerate = (2R)-2-O-(alpha-D-glucopyranosyl)-3-phospho-glycerate + a ribonucleoside 5'-diphosphate + H(+)</text>
        <dbReference type="Rhea" id="RHEA:47244"/>
        <dbReference type="ChEBI" id="CHEBI:15378"/>
        <dbReference type="ChEBI" id="CHEBI:57930"/>
        <dbReference type="ChEBI" id="CHEBI:58272"/>
        <dbReference type="ChEBI" id="CHEBI:62600"/>
        <dbReference type="ChEBI" id="CHEBI:76533"/>
        <dbReference type="EC" id="2.4.1.266"/>
    </reaction>
    <physiologicalReaction direction="left-to-right" evidence="10">
        <dbReference type="Rhea" id="RHEA:47245"/>
    </physiologicalReaction>
</comment>
<keyword evidence="4" id="KW-0328">Glycosyltransferase</keyword>
<dbReference type="PANTHER" id="PTHR48090">
    <property type="entry name" value="UNDECAPRENYL-PHOSPHATE 4-DEOXY-4-FORMAMIDO-L-ARABINOSE TRANSFERASE-RELATED"/>
    <property type="match status" value="1"/>
</dbReference>
<evidence type="ECO:0000256" key="11">
    <source>
        <dbReference type="SAM" id="MobiDB-lite"/>
    </source>
</evidence>
<feature type="domain" description="Glycosyltransferase 2-like" evidence="12">
    <location>
        <begin position="13"/>
        <end position="128"/>
    </location>
</feature>
<dbReference type="SUPFAM" id="SSF53448">
    <property type="entry name" value="Nucleotide-diphospho-sugar transferases"/>
    <property type="match status" value="1"/>
</dbReference>
<dbReference type="AlphaFoldDB" id="A0A5J6V9Y9"/>
<evidence type="ECO:0000313" key="13">
    <source>
        <dbReference type="EMBL" id="QFG70066.1"/>
    </source>
</evidence>
<evidence type="ECO:0000256" key="5">
    <source>
        <dbReference type="ARBA" id="ARBA00022679"/>
    </source>
</evidence>
<accession>A0A5J6V9Y9</accession>
<sequence length="284" mass="29605">MPSSPRPLEVVAVIPAKDEEARIGITIAALEQIGSVGPVIVVDDGSTDQTAAVAEWTGGVEVVRHNRNRGKAAAMTTGAARAAELAPGVPVLFVDADLESSAGNLGPVVEPVLIGEADMTIAVLPPQRGPGGGFGIVVRTARDGIRRLTGWTPTQPLSGQRCLSREALDAALPLASGWGVEVGLTVDVLRAGGRVLEVPCELHHRVTGRDLRSQAHRARQLADVTRALVDRSGAKEKVFARAGMAMRGARGLAGRGARGAARRVTTAVSSASRRLSREGEDQRP</sequence>
<feature type="region of interest" description="Disordered" evidence="11">
    <location>
        <begin position="255"/>
        <end position="284"/>
    </location>
</feature>
<keyword evidence="6" id="KW-0460">Magnesium</keyword>
<evidence type="ECO:0000256" key="6">
    <source>
        <dbReference type="ARBA" id="ARBA00022842"/>
    </source>
</evidence>
<keyword evidence="14" id="KW-1185">Reference proteome</keyword>
<dbReference type="Proteomes" id="UP000326546">
    <property type="component" value="Chromosome"/>
</dbReference>
<dbReference type="EMBL" id="CP044427">
    <property type="protein sequence ID" value="QFG70066.1"/>
    <property type="molecule type" value="Genomic_DNA"/>
</dbReference>
<organism evidence="13 14">
    <name type="scientific">Ornithinimicrobium pratense</name>
    <dbReference type="NCBI Taxonomy" id="2593973"/>
    <lineage>
        <taxon>Bacteria</taxon>
        <taxon>Bacillati</taxon>
        <taxon>Actinomycetota</taxon>
        <taxon>Actinomycetes</taxon>
        <taxon>Micrococcales</taxon>
        <taxon>Ornithinimicrobiaceae</taxon>
        <taxon>Ornithinimicrobium</taxon>
    </lineage>
</organism>
<evidence type="ECO:0000313" key="14">
    <source>
        <dbReference type="Proteomes" id="UP000326546"/>
    </source>
</evidence>
<evidence type="ECO:0000256" key="2">
    <source>
        <dbReference type="ARBA" id="ARBA00001946"/>
    </source>
</evidence>
<evidence type="ECO:0000259" key="12">
    <source>
        <dbReference type="Pfam" id="PF00535"/>
    </source>
</evidence>
<gene>
    <name evidence="13" type="ORF">FY030_00850</name>
</gene>
<comment type="cofactor">
    <cofactor evidence="1">
        <name>Mn(2+)</name>
        <dbReference type="ChEBI" id="CHEBI:29035"/>
    </cofactor>
</comment>
<name>A0A5J6V9Y9_9MICO</name>
<evidence type="ECO:0000256" key="9">
    <source>
        <dbReference type="ARBA" id="ARBA00048689"/>
    </source>
</evidence>
<dbReference type="GO" id="GO:0016757">
    <property type="term" value="F:glycosyltransferase activity"/>
    <property type="evidence" value="ECO:0007669"/>
    <property type="project" value="UniProtKB-KW"/>
</dbReference>
<protein>
    <recommendedName>
        <fullName evidence="8">Glucosyl-3-phosphoglycerate synthase</fullName>
        <ecNumber evidence="7">2.4.1.266</ecNumber>
    </recommendedName>
</protein>
<dbReference type="InterPro" id="IPR029044">
    <property type="entry name" value="Nucleotide-diphossugar_trans"/>
</dbReference>
<dbReference type="OrthoDB" id="9810303at2"/>
<dbReference type="PANTHER" id="PTHR48090:SF10">
    <property type="entry name" value="GLUCOSYL-3-PHOSPHOGLYCERATE SYNTHASE"/>
    <property type="match status" value="1"/>
</dbReference>
<evidence type="ECO:0000256" key="8">
    <source>
        <dbReference type="ARBA" id="ARBA00040894"/>
    </source>
</evidence>
<evidence type="ECO:0000256" key="10">
    <source>
        <dbReference type="ARBA" id="ARBA00048997"/>
    </source>
</evidence>